<dbReference type="OrthoDB" id="9779184at2"/>
<dbReference type="KEGG" id="gqu:AWC35_14420"/>
<dbReference type="AlphaFoldDB" id="A0A250B2H4"/>
<dbReference type="PANTHER" id="PTHR12110">
    <property type="entry name" value="HYDROXYPYRUVATE ISOMERASE"/>
    <property type="match status" value="1"/>
</dbReference>
<name>A0A250B2H4_9GAMM</name>
<keyword evidence="2" id="KW-0378">Hydrolase</keyword>
<evidence type="ECO:0000313" key="2">
    <source>
        <dbReference type="EMBL" id="ATA20438.1"/>
    </source>
</evidence>
<evidence type="ECO:0000313" key="3">
    <source>
        <dbReference type="Proteomes" id="UP000217182"/>
    </source>
</evidence>
<gene>
    <name evidence="2" type="ORF">AWC35_14420</name>
</gene>
<dbReference type="GO" id="GO:0004519">
    <property type="term" value="F:endonuclease activity"/>
    <property type="evidence" value="ECO:0007669"/>
    <property type="project" value="UniProtKB-KW"/>
</dbReference>
<dbReference type="SUPFAM" id="SSF51658">
    <property type="entry name" value="Xylose isomerase-like"/>
    <property type="match status" value="1"/>
</dbReference>
<keyword evidence="2" id="KW-0540">Nuclease</keyword>
<sequence length="356" mass="40056">MKTVKGPAVFLAQFAGDEAPFNTLSGMAAWAAEKGFKGVEIPSWDTRLIDLKKAAESQSYADEIIGTLREHGLALTDLASHLQGQLVALHPAFDLPADSFAPAFMRANPQARQQWATEQLYLAARASRRLGLAKHVTFSGTLLWPYLYPYPQWPEGLIDEGFNELARRWTPLLNAFDEQGIDLCYEIHPTEDLHDGLTFERFLEKTGNHTRCQIMYDPSHLVLQGIDYLAYIDHYHERIKAFHVKDAEFRPNGKTGAYGGYQPWSSRAGRFRSPGDGQTDFTGIFSKLTGYGFDGWAVLEWECCFKNPEDGAREGAQFISDHIIRVTDKSFDDFCKSYADRSLNRKILGIEGGSNE</sequence>
<protein>
    <submittedName>
        <fullName evidence="2">AP endonuclease</fullName>
    </submittedName>
</protein>
<dbReference type="InterPro" id="IPR050312">
    <property type="entry name" value="IolE/XylAMocC-like"/>
</dbReference>
<organism evidence="2 3">
    <name type="scientific">Gibbsiella quercinecans</name>
    <dbReference type="NCBI Taxonomy" id="929813"/>
    <lineage>
        <taxon>Bacteria</taxon>
        <taxon>Pseudomonadati</taxon>
        <taxon>Pseudomonadota</taxon>
        <taxon>Gammaproteobacteria</taxon>
        <taxon>Enterobacterales</taxon>
        <taxon>Yersiniaceae</taxon>
        <taxon>Gibbsiella</taxon>
    </lineage>
</organism>
<dbReference type="InterPro" id="IPR013022">
    <property type="entry name" value="Xyl_isomerase-like_TIM-brl"/>
</dbReference>
<dbReference type="PANTHER" id="PTHR12110:SF21">
    <property type="entry name" value="XYLOSE ISOMERASE-LIKE TIM BARREL DOMAIN-CONTAINING PROTEIN"/>
    <property type="match status" value="1"/>
</dbReference>
<dbReference type="InterPro" id="IPR036237">
    <property type="entry name" value="Xyl_isomerase-like_sf"/>
</dbReference>
<evidence type="ECO:0000259" key="1">
    <source>
        <dbReference type="Pfam" id="PF01261"/>
    </source>
</evidence>
<dbReference type="Proteomes" id="UP000217182">
    <property type="component" value="Chromosome"/>
</dbReference>
<feature type="domain" description="Xylose isomerase-like TIM barrel" evidence="1">
    <location>
        <begin position="29"/>
        <end position="320"/>
    </location>
</feature>
<keyword evidence="2" id="KW-0255">Endonuclease</keyword>
<dbReference type="Pfam" id="PF01261">
    <property type="entry name" value="AP_endonuc_2"/>
    <property type="match status" value="1"/>
</dbReference>
<keyword evidence="3" id="KW-1185">Reference proteome</keyword>
<proteinExistence type="predicted"/>
<dbReference type="EMBL" id="CP014136">
    <property type="protein sequence ID" value="ATA20438.1"/>
    <property type="molecule type" value="Genomic_DNA"/>
</dbReference>
<reference evidence="2 3" key="1">
    <citation type="submission" date="2016-01" db="EMBL/GenBank/DDBJ databases">
        <authorList>
            <person name="Oliw E.H."/>
        </authorList>
    </citation>
    <scope>NUCLEOTIDE SEQUENCE [LARGE SCALE GENOMIC DNA]</scope>
    <source>
        <strain evidence="2 3">FRB97</strain>
    </source>
</reference>
<dbReference type="RefSeq" id="WP_095847027.1">
    <property type="nucleotide sequence ID" value="NZ_CP014136.1"/>
</dbReference>
<dbReference type="Gene3D" id="3.20.20.150">
    <property type="entry name" value="Divalent-metal-dependent TIM barrel enzymes"/>
    <property type="match status" value="1"/>
</dbReference>
<accession>A0A250B2H4</accession>